<keyword evidence="11" id="KW-0472">Membrane</keyword>
<evidence type="ECO:0000256" key="6">
    <source>
        <dbReference type="ARBA" id="ARBA00022670"/>
    </source>
</evidence>
<dbReference type="Pfam" id="PF00717">
    <property type="entry name" value="Peptidase_S24"/>
    <property type="match status" value="1"/>
</dbReference>
<dbReference type="AlphaFoldDB" id="S7W9K6"/>
<evidence type="ECO:0000256" key="13">
    <source>
        <dbReference type="RuleBase" id="RU362047"/>
    </source>
</evidence>
<reference evidence="16" key="1">
    <citation type="journal article" date="2013" name="PLoS Genet.">
        <title>The genome of Spraguea lophii and the basis of host-microsporidian interactions.</title>
        <authorList>
            <person name="Campbell S.E."/>
            <person name="Williams T.A."/>
            <person name="Yousuf A."/>
            <person name="Soanes D.M."/>
            <person name="Paszkiewicz K.H."/>
            <person name="Williams B.A.P."/>
        </authorList>
    </citation>
    <scope>NUCLEOTIDE SEQUENCE [LARGE SCALE GENOMIC DNA]</scope>
    <source>
        <strain evidence="16">42_110</strain>
    </source>
</reference>
<dbReference type="SUPFAM" id="SSF51306">
    <property type="entry name" value="LexA/Signal peptidase"/>
    <property type="match status" value="1"/>
</dbReference>
<dbReference type="InterPro" id="IPR036286">
    <property type="entry name" value="LexA/Signal_pep-like_sf"/>
</dbReference>
<evidence type="ECO:0000313" key="16">
    <source>
        <dbReference type="Proteomes" id="UP000014978"/>
    </source>
</evidence>
<dbReference type="NCBIfam" id="TIGR02228">
    <property type="entry name" value="sigpep_I_arch"/>
    <property type="match status" value="1"/>
</dbReference>
<dbReference type="VEuPathDB" id="MicrosporidiaDB:SLOPH_1644"/>
<evidence type="ECO:0000256" key="11">
    <source>
        <dbReference type="ARBA" id="ARBA00023136"/>
    </source>
</evidence>
<dbReference type="OrthoDB" id="10257561at2759"/>
<feature type="domain" description="Peptidase S24/S26A/S26B/S26C" evidence="14">
    <location>
        <begin position="45"/>
        <end position="110"/>
    </location>
</feature>
<comment type="caution">
    <text evidence="15">The sequence shown here is derived from an EMBL/GenBank/DDBJ whole genome shotgun (WGS) entry which is preliminary data.</text>
</comment>
<comment type="function">
    <text evidence="12">Catalytic component of the signal peptidase complex (SPC) which catalyzes the cleavage of N-terminal signal sequences from nascent proteins as they are translocated into the lumen of the endoplasmic reticulum. Specifically cleaves N-terminal signal peptides that contain a hydrophobic alpha-helix (h-region) shorter than 18-20 amino acids.</text>
</comment>
<dbReference type="FunCoup" id="S7W9K6">
    <property type="interactions" value="104"/>
</dbReference>
<dbReference type="OMA" id="ILMNEYP"/>
<evidence type="ECO:0000256" key="8">
    <source>
        <dbReference type="ARBA" id="ARBA00022824"/>
    </source>
</evidence>
<evidence type="ECO:0000256" key="5">
    <source>
        <dbReference type="ARBA" id="ARBA00019685"/>
    </source>
</evidence>
<evidence type="ECO:0000259" key="14">
    <source>
        <dbReference type="Pfam" id="PF00717"/>
    </source>
</evidence>
<evidence type="ECO:0000256" key="3">
    <source>
        <dbReference type="ARBA" id="ARBA00011035"/>
    </source>
</evidence>
<protein>
    <recommendedName>
        <fullName evidence="5 13">Signal peptidase complex catalytic subunit SEC11</fullName>
        <ecNumber evidence="4 13">3.4.21.89</ecNumber>
    </recommendedName>
</protein>
<dbReference type="HOGENOM" id="CLU_089996_0_0_1"/>
<dbReference type="EC" id="3.4.21.89" evidence="4 13"/>
<dbReference type="STRING" id="1358809.S7W9K6"/>
<comment type="subcellular location">
    <subcellularLocation>
        <location evidence="2">Endoplasmic reticulum membrane</location>
        <topology evidence="2">Single-pass type II membrane protein</topology>
    </subcellularLocation>
</comment>
<dbReference type="GO" id="GO:0005787">
    <property type="term" value="C:signal peptidase complex"/>
    <property type="evidence" value="ECO:0007669"/>
    <property type="project" value="EnsemblFungi"/>
</dbReference>
<comment type="similarity">
    <text evidence="3 13">Belongs to the peptidase S26B family.</text>
</comment>
<evidence type="ECO:0000256" key="10">
    <source>
        <dbReference type="ARBA" id="ARBA00022989"/>
    </source>
</evidence>
<gene>
    <name evidence="15" type="ORF">SLOPH_1644</name>
</gene>
<evidence type="ECO:0000256" key="7">
    <source>
        <dbReference type="ARBA" id="ARBA00022692"/>
    </source>
</evidence>
<keyword evidence="7" id="KW-0812">Transmembrane</keyword>
<accession>S7W9K6</accession>
<organism evidence="15 16">
    <name type="scientific">Spraguea lophii (strain 42_110)</name>
    <name type="common">Microsporidian parasite</name>
    <dbReference type="NCBI Taxonomy" id="1358809"/>
    <lineage>
        <taxon>Eukaryota</taxon>
        <taxon>Fungi</taxon>
        <taxon>Fungi incertae sedis</taxon>
        <taxon>Microsporidia</taxon>
        <taxon>Spragueidae</taxon>
        <taxon>Spraguea</taxon>
    </lineage>
</organism>
<dbReference type="InterPro" id="IPR001733">
    <property type="entry name" value="Peptidase_S26B"/>
</dbReference>
<evidence type="ECO:0000256" key="2">
    <source>
        <dbReference type="ARBA" id="ARBA00004648"/>
    </source>
</evidence>
<dbReference type="InterPro" id="IPR015927">
    <property type="entry name" value="Peptidase_S24_S26A/B/C"/>
</dbReference>
<comment type="catalytic activity">
    <reaction evidence="1 13">
        <text>Cleavage of hydrophobic, N-terminal signal or leader sequences from secreted and periplasmic proteins.</text>
        <dbReference type="EC" id="3.4.21.89"/>
    </reaction>
</comment>
<name>S7W9K6_SPRLO</name>
<evidence type="ECO:0000256" key="1">
    <source>
        <dbReference type="ARBA" id="ARBA00000677"/>
    </source>
</evidence>
<keyword evidence="13" id="KW-0378">Hydrolase</keyword>
<dbReference type="GO" id="GO:0006465">
    <property type="term" value="P:signal peptide processing"/>
    <property type="evidence" value="ECO:0007669"/>
    <property type="project" value="UniProtKB-UniRule"/>
</dbReference>
<comment type="subunit">
    <text evidence="13">Component of the signal peptidase complex.</text>
</comment>
<evidence type="ECO:0000256" key="9">
    <source>
        <dbReference type="ARBA" id="ARBA00022968"/>
    </source>
</evidence>
<dbReference type="PANTHER" id="PTHR10806:SF6">
    <property type="entry name" value="SIGNAL PEPTIDASE COMPLEX CATALYTIC SUBUNIT SEC11"/>
    <property type="match status" value="1"/>
</dbReference>
<dbReference type="GO" id="GO:0045047">
    <property type="term" value="P:protein targeting to ER"/>
    <property type="evidence" value="ECO:0007669"/>
    <property type="project" value="EnsemblFungi"/>
</dbReference>
<sequence length="177" mass="20257">MLSMFLSSSDIQALKRMGIRQILTQIVNASYSIISSYMMWKFVGVLLNNDSPIVVVISGSMEPGYHRGDILILSTKPKYEVGDVSVFRFNRDEIAIVHRTIKNFGKNRTLTKGDNNLGDDVPLYRRGQQFLYDKDLISTVVGFIPYCGMITIWINEIPYLREMILFCISLSVFLTRK</sequence>
<dbReference type="EMBL" id="ATCN01000801">
    <property type="protein sequence ID" value="EPR78427.1"/>
    <property type="molecule type" value="Genomic_DNA"/>
</dbReference>
<evidence type="ECO:0000313" key="15">
    <source>
        <dbReference type="EMBL" id="EPR78427.1"/>
    </source>
</evidence>
<dbReference type="InParanoid" id="S7W9K6"/>
<evidence type="ECO:0000256" key="12">
    <source>
        <dbReference type="ARBA" id="ARBA00045533"/>
    </source>
</evidence>
<keyword evidence="6 13" id="KW-0645">Protease</keyword>
<keyword evidence="16" id="KW-1185">Reference proteome</keyword>
<keyword evidence="9" id="KW-0735">Signal-anchor</keyword>
<keyword evidence="10" id="KW-1133">Transmembrane helix</keyword>
<proteinExistence type="inferred from homology"/>
<keyword evidence="8 13" id="KW-0256">Endoplasmic reticulum</keyword>
<evidence type="ECO:0000256" key="4">
    <source>
        <dbReference type="ARBA" id="ARBA00013208"/>
    </source>
</evidence>
<dbReference type="PRINTS" id="PR00728">
    <property type="entry name" value="SIGNALPTASE"/>
</dbReference>
<dbReference type="Proteomes" id="UP000014978">
    <property type="component" value="Unassembled WGS sequence"/>
</dbReference>
<dbReference type="GO" id="GO:0009003">
    <property type="term" value="F:signal peptidase activity"/>
    <property type="evidence" value="ECO:0007669"/>
    <property type="project" value="UniProtKB-EC"/>
</dbReference>
<dbReference type="CDD" id="cd06462">
    <property type="entry name" value="Peptidase_S24_S26"/>
    <property type="match status" value="1"/>
</dbReference>
<dbReference type="PANTHER" id="PTHR10806">
    <property type="entry name" value="SIGNAL PEPTIDASE COMPLEX CATALYTIC SUBUNIT SEC11"/>
    <property type="match status" value="1"/>
</dbReference>